<gene>
    <name evidence="2" type="ORF">ACFQRF_06420</name>
</gene>
<feature type="transmembrane region" description="Helical" evidence="1">
    <location>
        <begin position="55"/>
        <end position="77"/>
    </location>
</feature>
<proteinExistence type="predicted"/>
<dbReference type="Pfam" id="PF14019">
    <property type="entry name" value="DUF4235"/>
    <property type="match status" value="1"/>
</dbReference>
<evidence type="ECO:0000313" key="2">
    <source>
        <dbReference type="EMBL" id="MFC7327373.1"/>
    </source>
</evidence>
<accession>A0ABW2KDJ3</accession>
<dbReference type="RefSeq" id="WP_379869782.1">
    <property type="nucleotide sequence ID" value="NZ_JBHTBH010000002.1"/>
</dbReference>
<organism evidence="2 3">
    <name type="scientific">Marinactinospora rubrisoli</name>
    <dbReference type="NCBI Taxonomy" id="2715399"/>
    <lineage>
        <taxon>Bacteria</taxon>
        <taxon>Bacillati</taxon>
        <taxon>Actinomycetota</taxon>
        <taxon>Actinomycetes</taxon>
        <taxon>Streptosporangiales</taxon>
        <taxon>Nocardiopsidaceae</taxon>
        <taxon>Marinactinospora</taxon>
    </lineage>
</organism>
<feature type="transmembrane region" description="Helical" evidence="1">
    <location>
        <begin position="12"/>
        <end position="35"/>
    </location>
</feature>
<dbReference type="Proteomes" id="UP001596540">
    <property type="component" value="Unassembled WGS sequence"/>
</dbReference>
<evidence type="ECO:0000256" key="1">
    <source>
        <dbReference type="SAM" id="Phobius"/>
    </source>
</evidence>
<protein>
    <submittedName>
        <fullName evidence="2">DUF4235 domain-containing protein</fullName>
    </submittedName>
</protein>
<evidence type="ECO:0000313" key="3">
    <source>
        <dbReference type="Proteomes" id="UP001596540"/>
    </source>
</evidence>
<keyword evidence="1" id="KW-0812">Transmembrane</keyword>
<keyword evidence="1" id="KW-1133">Transmembrane helix</keyword>
<sequence>MADKDGELAARIVGGVAALAAGYAARKVITFAWTRAVGKEPPSDPESPDISLGEALGWAVVTGVGMEVARVLAVRAAHKRLAPRRNRSDAELAVSAAAGAV</sequence>
<dbReference type="EMBL" id="JBHTBH010000002">
    <property type="protein sequence ID" value="MFC7327373.1"/>
    <property type="molecule type" value="Genomic_DNA"/>
</dbReference>
<keyword evidence="3" id="KW-1185">Reference proteome</keyword>
<comment type="caution">
    <text evidence="2">The sequence shown here is derived from an EMBL/GenBank/DDBJ whole genome shotgun (WGS) entry which is preliminary data.</text>
</comment>
<reference evidence="3" key="1">
    <citation type="journal article" date="2019" name="Int. J. Syst. Evol. Microbiol.">
        <title>The Global Catalogue of Microorganisms (GCM) 10K type strain sequencing project: providing services to taxonomists for standard genome sequencing and annotation.</title>
        <authorList>
            <consortium name="The Broad Institute Genomics Platform"/>
            <consortium name="The Broad Institute Genome Sequencing Center for Infectious Disease"/>
            <person name="Wu L."/>
            <person name="Ma J."/>
        </authorList>
    </citation>
    <scope>NUCLEOTIDE SEQUENCE [LARGE SCALE GENOMIC DNA]</scope>
    <source>
        <strain evidence="3">CGMCC 4.7382</strain>
    </source>
</reference>
<keyword evidence="1" id="KW-0472">Membrane</keyword>
<name>A0ABW2KDJ3_9ACTN</name>
<dbReference type="InterPro" id="IPR025329">
    <property type="entry name" value="DUF4235"/>
</dbReference>